<dbReference type="EMBL" id="JARKIB010000222">
    <property type="protein sequence ID" value="KAJ7722184.1"/>
    <property type="molecule type" value="Genomic_DNA"/>
</dbReference>
<accession>A0AAD7HJJ5</accession>
<sequence>MTLVVRKGSNPVQSEFSVHNPVLDCSGTSQTTHIRRQSKKSVVLTKKVRRAFSAAETQSFNCSFNPLETQSFNFNFTLPENKLETLHFERGEIWSADRPTTVRSSVPDHPPPIHFSASDRPRPTSLSPHSGASCCGDGPAGSGDNTACGGKGNFHSSGYPTWSSSPPSIVLELKPEFIVAELCLTYFQVRRGDCPGEFERWEVSIYRDEIQCKSSERKLFSGRKGDDNCEELNASSVVK</sequence>
<gene>
    <name evidence="1" type="ORF">B0H16DRAFT_1473469</name>
</gene>
<dbReference type="AlphaFoldDB" id="A0AAD7HJJ5"/>
<dbReference type="Proteomes" id="UP001215598">
    <property type="component" value="Unassembled WGS sequence"/>
</dbReference>
<name>A0AAD7HJJ5_9AGAR</name>
<evidence type="ECO:0000313" key="2">
    <source>
        <dbReference type="Proteomes" id="UP001215598"/>
    </source>
</evidence>
<reference evidence="1" key="1">
    <citation type="submission" date="2023-03" db="EMBL/GenBank/DDBJ databases">
        <title>Massive genome expansion in bonnet fungi (Mycena s.s.) driven by repeated elements and novel gene families across ecological guilds.</title>
        <authorList>
            <consortium name="Lawrence Berkeley National Laboratory"/>
            <person name="Harder C.B."/>
            <person name="Miyauchi S."/>
            <person name="Viragh M."/>
            <person name="Kuo A."/>
            <person name="Thoen E."/>
            <person name="Andreopoulos B."/>
            <person name="Lu D."/>
            <person name="Skrede I."/>
            <person name="Drula E."/>
            <person name="Henrissat B."/>
            <person name="Morin E."/>
            <person name="Kohler A."/>
            <person name="Barry K."/>
            <person name="LaButti K."/>
            <person name="Morin E."/>
            <person name="Salamov A."/>
            <person name="Lipzen A."/>
            <person name="Mereny Z."/>
            <person name="Hegedus B."/>
            <person name="Baldrian P."/>
            <person name="Stursova M."/>
            <person name="Weitz H."/>
            <person name="Taylor A."/>
            <person name="Grigoriev I.V."/>
            <person name="Nagy L.G."/>
            <person name="Martin F."/>
            <person name="Kauserud H."/>
        </authorList>
    </citation>
    <scope>NUCLEOTIDE SEQUENCE</scope>
    <source>
        <strain evidence="1">CBHHK182m</strain>
    </source>
</reference>
<evidence type="ECO:0000313" key="1">
    <source>
        <dbReference type="EMBL" id="KAJ7722184.1"/>
    </source>
</evidence>
<comment type="caution">
    <text evidence="1">The sequence shown here is derived from an EMBL/GenBank/DDBJ whole genome shotgun (WGS) entry which is preliminary data.</text>
</comment>
<organism evidence="1 2">
    <name type="scientific">Mycena metata</name>
    <dbReference type="NCBI Taxonomy" id="1033252"/>
    <lineage>
        <taxon>Eukaryota</taxon>
        <taxon>Fungi</taxon>
        <taxon>Dikarya</taxon>
        <taxon>Basidiomycota</taxon>
        <taxon>Agaricomycotina</taxon>
        <taxon>Agaricomycetes</taxon>
        <taxon>Agaricomycetidae</taxon>
        <taxon>Agaricales</taxon>
        <taxon>Marasmiineae</taxon>
        <taxon>Mycenaceae</taxon>
        <taxon>Mycena</taxon>
    </lineage>
</organism>
<keyword evidence="2" id="KW-1185">Reference proteome</keyword>
<protein>
    <submittedName>
        <fullName evidence="1">Uncharacterized protein</fullName>
    </submittedName>
</protein>
<proteinExistence type="predicted"/>